<evidence type="ECO:0000256" key="1">
    <source>
        <dbReference type="ARBA" id="ARBA00023121"/>
    </source>
</evidence>
<dbReference type="InterPro" id="IPR050270">
    <property type="entry name" value="DegV_domain_contain"/>
</dbReference>
<dbReference type="Pfam" id="PF02645">
    <property type="entry name" value="DegV"/>
    <property type="match status" value="1"/>
</dbReference>
<reference evidence="2" key="1">
    <citation type="journal article" date="2014" name="Front. Microbiol.">
        <title>High frequency of phylogenetically diverse reductive dehalogenase-homologous genes in deep subseafloor sedimentary metagenomes.</title>
        <authorList>
            <person name="Kawai M."/>
            <person name="Futagami T."/>
            <person name="Toyoda A."/>
            <person name="Takaki Y."/>
            <person name="Nishi S."/>
            <person name="Hori S."/>
            <person name="Arai W."/>
            <person name="Tsubouchi T."/>
            <person name="Morono Y."/>
            <person name="Uchiyama I."/>
            <person name="Ito T."/>
            <person name="Fujiyama A."/>
            <person name="Inagaki F."/>
            <person name="Takami H."/>
        </authorList>
    </citation>
    <scope>NUCLEOTIDE SEQUENCE</scope>
    <source>
        <strain evidence="2">Expedition CK06-06</strain>
    </source>
</reference>
<accession>X1AMW6</accession>
<organism evidence="2">
    <name type="scientific">marine sediment metagenome</name>
    <dbReference type="NCBI Taxonomy" id="412755"/>
    <lineage>
        <taxon>unclassified sequences</taxon>
        <taxon>metagenomes</taxon>
        <taxon>ecological metagenomes</taxon>
    </lineage>
</organism>
<dbReference type="PANTHER" id="PTHR33434:SF2">
    <property type="entry name" value="FATTY ACID-BINDING PROTEIN TM_1468"/>
    <property type="match status" value="1"/>
</dbReference>
<sequence>MNNGGWRSVTQKVAIVTDSIACLTKEIVAQYGIRIVPLNFYSEGKVYKDWVDITPAEAYELFLKDPESFKTSAASPEDCLKAYREASKQTKNILCITISAKLSAVYNVTQGAKEQARIELPQTSIEVLDSQTATAAEGFIALAAARAAAEGKSLAEVIKAAEGMRDRVSLLALMDTVRYVYRTGRVPKVAALAGSMLAQPVYWVPQLPLYPSALPLLLRIWHLAPSVLRVVLIQLFPFLKNRPV</sequence>
<protein>
    <recommendedName>
        <fullName evidence="3">DegV family protein</fullName>
    </recommendedName>
</protein>
<dbReference type="PROSITE" id="PS51482">
    <property type="entry name" value="DEGV"/>
    <property type="match status" value="1"/>
</dbReference>
<name>X1AMW6_9ZZZZ</name>
<comment type="caution">
    <text evidence="2">The sequence shown here is derived from an EMBL/GenBank/DDBJ whole genome shotgun (WGS) entry which is preliminary data.</text>
</comment>
<dbReference type="GO" id="GO:0008289">
    <property type="term" value="F:lipid binding"/>
    <property type="evidence" value="ECO:0007669"/>
    <property type="project" value="UniProtKB-KW"/>
</dbReference>
<proteinExistence type="predicted"/>
<dbReference type="AlphaFoldDB" id="X1AMW6"/>
<dbReference type="PANTHER" id="PTHR33434">
    <property type="entry name" value="DEGV DOMAIN-CONTAINING PROTEIN DR_1986-RELATED"/>
    <property type="match status" value="1"/>
</dbReference>
<dbReference type="InterPro" id="IPR003797">
    <property type="entry name" value="DegV"/>
</dbReference>
<keyword evidence="1" id="KW-0446">Lipid-binding</keyword>
<gene>
    <name evidence="2" type="ORF">S01H4_26334</name>
</gene>
<dbReference type="Gene3D" id="3.40.50.10170">
    <property type="match status" value="1"/>
</dbReference>
<dbReference type="SUPFAM" id="SSF82549">
    <property type="entry name" value="DAK1/DegV-like"/>
    <property type="match status" value="1"/>
</dbReference>
<dbReference type="EMBL" id="BART01012685">
    <property type="protein sequence ID" value="GAG84050.1"/>
    <property type="molecule type" value="Genomic_DNA"/>
</dbReference>
<dbReference type="NCBIfam" id="TIGR00762">
    <property type="entry name" value="DegV"/>
    <property type="match status" value="1"/>
</dbReference>
<evidence type="ECO:0000313" key="2">
    <source>
        <dbReference type="EMBL" id="GAG84050.1"/>
    </source>
</evidence>
<evidence type="ECO:0008006" key="3">
    <source>
        <dbReference type="Google" id="ProtNLM"/>
    </source>
</evidence>